<comment type="caution">
    <text evidence="1">The sequence shown here is derived from an EMBL/GenBank/DDBJ whole genome shotgun (WGS) entry which is preliminary data.</text>
</comment>
<protein>
    <recommendedName>
        <fullName evidence="3">Type II toxin-antitoxin system RelE/ParE family toxin</fullName>
    </recommendedName>
</protein>
<dbReference type="Proteomes" id="UP001141336">
    <property type="component" value="Unassembled WGS sequence"/>
</dbReference>
<dbReference type="EMBL" id="JAPTGC010000013">
    <property type="protein sequence ID" value="MCZ0863275.1"/>
    <property type="molecule type" value="Genomic_DNA"/>
</dbReference>
<organism evidence="1 2">
    <name type="scientific">Methanocorpusculum vombati</name>
    <dbReference type="NCBI Taxonomy" id="3002864"/>
    <lineage>
        <taxon>Archaea</taxon>
        <taxon>Methanobacteriati</taxon>
        <taxon>Methanobacteriota</taxon>
        <taxon>Stenosarchaea group</taxon>
        <taxon>Methanomicrobia</taxon>
        <taxon>Methanomicrobiales</taxon>
        <taxon>Methanocorpusculaceae</taxon>
        <taxon>Methanocorpusculum</taxon>
    </lineage>
</organism>
<keyword evidence="2" id="KW-1185">Reference proteome</keyword>
<dbReference type="RefSeq" id="WP_268923537.1">
    <property type="nucleotide sequence ID" value="NZ_JAPTGC010000013.1"/>
</dbReference>
<accession>A0ABT4INF7</accession>
<evidence type="ECO:0000313" key="1">
    <source>
        <dbReference type="EMBL" id="MCZ0863275.1"/>
    </source>
</evidence>
<dbReference type="Gene3D" id="3.30.2310.20">
    <property type="entry name" value="RelE-like"/>
    <property type="match status" value="1"/>
</dbReference>
<gene>
    <name evidence="1" type="ORF">O0S09_08450</name>
</gene>
<evidence type="ECO:0000313" key="2">
    <source>
        <dbReference type="Proteomes" id="UP001141336"/>
    </source>
</evidence>
<sequence>MTFIVCVSEIAQEALEKLSPTDYDFCTKKIRWALEENPYPGHSGDKEKLSENKYRLHISRTYTVLYRINEEKKVVRVYLFGTIGKMHKCYDD</sequence>
<dbReference type="InterPro" id="IPR035093">
    <property type="entry name" value="RelE/ParE_toxin_dom_sf"/>
</dbReference>
<dbReference type="SUPFAM" id="SSF143011">
    <property type="entry name" value="RelE-like"/>
    <property type="match status" value="1"/>
</dbReference>
<proteinExistence type="predicted"/>
<reference evidence="1" key="1">
    <citation type="submission" date="2022-12" db="EMBL/GenBank/DDBJ databases">
        <title>Isolation and characterisation of novel Methanocorpusculum spp. from native Australian herbivores indicates the genus is ancestrally host-associated.</title>
        <authorList>
            <person name="Volmer J.G."/>
            <person name="Soo R.M."/>
            <person name="Evans P.N."/>
            <person name="Hoedt E.C."/>
            <person name="Astorga Alsina A.L."/>
            <person name="Woodcroft B.J."/>
            <person name="Tyson G.W."/>
            <person name="Hugenholtz P."/>
            <person name="Morrison M."/>
        </authorList>
    </citation>
    <scope>NUCLEOTIDE SEQUENCE</scope>
    <source>
        <strain evidence="1">CW153</strain>
    </source>
</reference>
<evidence type="ECO:0008006" key="3">
    <source>
        <dbReference type="Google" id="ProtNLM"/>
    </source>
</evidence>
<name>A0ABT4INF7_9EURY</name>